<feature type="transmembrane region" description="Helical" evidence="6">
    <location>
        <begin position="360"/>
        <end position="384"/>
    </location>
</feature>
<evidence type="ECO:0000313" key="7">
    <source>
        <dbReference type="EMBL" id="GGD27360.1"/>
    </source>
</evidence>
<comment type="caution">
    <text evidence="7">The sequence shown here is derived from an EMBL/GenBank/DDBJ whole genome shotgun (WGS) entry which is preliminary data.</text>
</comment>
<keyword evidence="5 6" id="KW-0472">Membrane</keyword>
<feature type="transmembrane region" description="Helical" evidence="6">
    <location>
        <begin position="116"/>
        <end position="140"/>
    </location>
</feature>
<dbReference type="GO" id="GO:0005886">
    <property type="term" value="C:plasma membrane"/>
    <property type="evidence" value="ECO:0007669"/>
    <property type="project" value="UniProtKB-SubCell"/>
</dbReference>
<comment type="subcellular location">
    <subcellularLocation>
        <location evidence="1">Cell membrane</location>
        <topology evidence="1">Multi-pass membrane protein</topology>
    </subcellularLocation>
</comment>
<evidence type="ECO:0000256" key="2">
    <source>
        <dbReference type="ARBA" id="ARBA00022475"/>
    </source>
</evidence>
<accession>A0A917DCS0</accession>
<feature type="transmembrane region" description="Helical" evidence="6">
    <location>
        <begin position="217"/>
        <end position="235"/>
    </location>
</feature>
<dbReference type="PANTHER" id="PTHR30250">
    <property type="entry name" value="PST FAMILY PREDICTED COLANIC ACID TRANSPORTER"/>
    <property type="match status" value="1"/>
</dbReference>
<evidence type="ECO:0000256" key="6">
    <source>
        <dbReference type="SAM" id="Phobius"/>
    </source>
</evidence>
<organism evidence="7 8">
    <name type="scientific">Flavobacterium orientale</name>
    <dbReference type="NCBI Taxonomy" id="1756020"/>
    <lineage>
        <taxon>Bacteria</taxon>
        <taxon>Pseudomonadati</taxon>
        <taxon>Bacteroidota</taxon>
        <taxon>Flavobacteriia</taxon>
        <taxon>Flavobacteriales</taxon>
        <taxon>Flavobacteriaceae</taxon>
        <taxon>Flavobacterium</taxon>
    </lineage>
</organism>
<dbReference type="Pfam" id="PF01943">
    <property type="entry name" value="Polysacc_synt"/>
    <property type="match status" value="1"/>
</dbReference>
<dbReference type="EMBL" id="BMFG01000006">
    <property type="protein sequence ID" value="GGD27360.1"/>
    <property type="molecule type" value="Genomic_DNA"/>
</dbReference>
<feature type="transmembrane region" description="Helical" evidence="6">
    <location>
        <begin position="300"/>
        <end position="322"/>
    </location>
</feature>
<feature type="transmembrane region" description="Helical" evidence="6">
    <location>
        <begin position="390"/>
        <end position="412"/>
    </location>
</feature>
<evidence type="ECO:0000256" key="1">
    <source>
        <dbReference type="ARBA" id="ARBA00004651"/>
    </source>
</evidence>
<evidence type="ECO:0000313" key="8">
    <source>
        <dbReference type="Proteomes" id="UP000625735"/>
    </source>
</evidence>
<keyword evidence="8" id="KW-1185">Reference proteome</keyword>
<evidence type="ECO:0000256" key="4">
    <source>
        <dbReference type="ARBA" id="ARBA00022989"/>
    </source>
</evidence>
<evidence type="ECO:0000256" key="3">
    <source>
        <dbReference type="ARBA" id="ARBA00022692"/>
    </source>
</evidence>
<dbReference type="AlphaFoldDB" id="A0A917DCS0"/>
<reference evidence="7" key="2">
    <citation type="submission" date="2020-09" db="EMBL/GenBank/DDBJ databases">
        <authorList>
            <person name="Sun Q."/>
            <person name="Zhou Y."/>
        </authorList>
    </citation>
    <scope>NUCLEOTIDE SEQUENCE</scope>
    <source>
        <strain evidence="7">CGMCC 1.12506</strain>
    </source>
</reference>
<proteinExistence type="predicted"/>
<feature type="transmembrane region" description="Helical" evidence="6">
    <location>
        <begin position="251"/>
        <end position="268"/>
    </location>
</feature>
<reference evidence="7" key="1">
    <citation type="journal article" date="2014" name="Int. J. Syst. Evol. Microbiol.">
        <title>Complete genome sequence of Corynebacterium casei LMG S-19264T (=DSM 44701T), isolated from a smear-ripened cheese.</title>
        <authorList>
            <consortium name="US DOE Joint Genome Institute (JGI-PGF)"/>
            <person name="Walter F."/>
            <person name="Albersmeier A."/>
            <person name="Kalinowski J."/>
            <person name="Ruckert C."/>
        </authorList>
    </citation>
    <scope>NUCLEOTIDE SEQUENCE</scope>
    <source>
        <strain evidence="7">CGMCC 1.12506</strain>
    </source>
</reference>
<feature type="transmembrane region" description="Helical" evidence="6">
    <location>
        <begin position="450"/>
        <end position="470"/>
    </location>
</feature>
<feature type="transmembrane region" description="Helical" evidence="6">
    <location>
        <begin position="328"/>
        <end position="348"/>
    </location>
</feature>
<protein>
    <recommendedName>
        <fullName evidence="9">Membrane protein involved in the export of O-antigen and teichoic acid</fullName>
    </recommendedName>
</protein>
<dbReference type="InterPro" id="IPR002797">
    <property type="entry name" value="Polysacc_synth"/>
</dbReference>
<keyword evidence="2" id="KW-1003">Cell membrane</keyword>
<name>A0A917DCS0_9FLAO</name>
<keyword evidence="4 6" id="KW-1133">Transmembrane helix</keyword>
<dbReference type="Proteomes" id="UP000625735">
    <property type="component" value="Unassembled WGS sequence"/>
</dbReference>
<feature type="transmembrane region" description="Helical" evidence="6">
    <location>
        <begin position="80"/>
        <end position="104"/>
    </location>
</feature>
<gene>
    <name evidence="7" type="ORF">GCM10011343_17020</name>
</gene>
<sequence length="491" mass="56001">MGIVVNQSIKNTIITFIGFAIGAINTLFMYTHFLGEDYYGLTTVLLSSANILMPLMAFGIQNTLVKFYTAYETDAEKSKFLNLVLVLPLVIVLPIFLILVLYYSEIASQVSQVNPIIFDYVWIIPVIGLFMGYFEIFYAWVKVHLKSVFGNFVKEVLLRVFISIFLFSVYFDWITNIQFVYSLVFIYFAMMLVMAIVAFKVRKPQFHLKFPKEKRAVLVYSSYIIFSSSIAVLLLDIDKFMISQYIPIDEAAYYSVAIFIALTISVPMRAMHQITHPITTDLMVRNKHEELNDLYKKTAITLQVIGGFIMLGILTNIHQVYALLPEKYSGGVAVVFLISFSKFFDLMLGNNNSIIFNSKYYRTVLFLGLCLVGLTISLNIYFIPNFGIEGAAIATLISIGLYSLAKFLFVVLKMNLFPFTKKTLVSLGIIALTFVVFYFWNFSFHPILNILLKSILLAVFYWSLIYKLAISNDINGVIKKSLTTIIPFKNT</sequence>
<evidence type="ECO:0008006" key="9">
    <source>
        <dbReference type="Google" id="ProtNLM"/>
    </source>
</evidence>
<dbReference type="RefSeq" id="WP_188362141.1">
    <property type="nucleotide sequence ID" value="NZ_BMFG01000006.1"/>
</dbReference>
<feature type="transmembrane region" description="Helical" evidence="6">
    <location>
        <begin position="12"/>
        <end position="33"/>
    </location>
</feature>
<feature type="transmembrane region" description="Helical" evidence="6">
    <location>
        <begin position="424"/>
        <end position="444"/>
    </location>
</feature>
<dbReference type="PANTHER" id="PTHR30250:SF11">
    <property type="entry name" value="O-ANTIGEN TRANSPORTER-RELATED"/>
    <property type="match status" value="1"/>
</dbReference>
<keyword evidence="3 6" id="KW-0812">Transmembrane</keyword>
<feature type="transmembrane region" description="Helical" evidence="6">
    <location>
        <begin position="152"/>
        <end position="171"/>
    </location>
</feature>
<evidence type="ECO:0000256" key="5">
    <source>
        <dbReference type="ARBA" id="ARBA00023136"/>
    </source>
</evidence>
<feature type="transmembrane region" description="Helical" evidence="6">
    <location>
        <begin position="39"/>
        <end position="60"/>
    </location>
</feature>
<dbReference type="InterPro" id="IPR050833">
    <property type="entry name" value="Poly_Biosynth_Transport"/>
</dbReference>
<feature type="transmembrane region" description="Helical" evidence="6">
    <location>
        <begin position="177"/>
        <end position="197"/>
    </location>
</feature>